<evidence type="ECO:0000313" key="5">
    <source>
        <dbReference type="Proteomes" id="UP000321547"/>
    </source>
</evidence>
<evidence type="ECO:0000313" key="3">
    <source>
        <dbReference type="EMBL" id="SFP25726.1"/>
    </source>
</evidence>
<keyword evidence="1" id="KW-1133">Transmembrane helix</keyword>
<dbReference type="PANTHER" id="PTHR35813">
    <property type="entry name" value="INNER MEMBRANE PROTEIN YBAN"/>
    <property type="match status" value="1"/>
</dbReference>
<reference evidence="3 4" key="1">
    <citation type="submission" date="2016-10" db="EMBL/GenBank/DDBJ databases">
        <authorList>
            <person name="de Groot N.N."/>
        </authorList>
    </citation>
    <scope>NUCLEOTIDE SEQUENCE [LARGE SCALE GENOMIC DNA]</scope>
    <source>
        <strain evidence="3 4">DSM 17073</strain>
    </source>
</reference>
<dbReference type="InterPro" id="IPR007401">
    <property type="entry name" value="DUF454"/>
</dbReference>
<protein>
    <submittedName>
        <fullName evidence="2">Membrane protein</fullName>
    </submittedName>
</protein>
<dbReference type="EMBL" id="FOXC01000011">
    <property type="protein sequence ID" value="SFP25726.1"/>
    <property type="molecule type" value="Genomic_DNA"/>
</dbReference>
<keyword evidence="5" id="KW-1185">Reference proteome</keyword>
<dbReference type="RefSeq" id="WP_089831293.1">
    <property type="nucleotide sequence ID" value="NZ_BJWI01000010.1"/>
</dbReference>
<name>A0A1I5NWM2_9BACI</name>
<sequence>MTRHKLLKVSYIIIGSFSLALGTIGIFLPVLPTTPFLLLTAYFYLRSSERLYHWLLHHKVFGKYIHDYIKYRSIPLKTKILALVLLWPSIIVTLFFIPLFPVKVMLVLIASIVTVYIVRLKTRVEGQSIEESVCVNE</sequence>
<organism evidence="3 4">
    <name type="scientific">Halolactibacillus halophilus</name>
    <dbReference type="NCBI Taxonomy" id="306540"/>
    <lineage>
        <taxon>Bacteria</taxon>
        <taxon>Bacillati</taxon>
        <taxon>Bacillota</taxon>
        <taxon>Bacilli</taxon>
        <taxon>Bacillales</taxon>
        <taxon>Bacillaceae</taxon>
        <taxon>Halolactibacillus</taxon>
    </lineage>
</organism>
<evidence type="ECO:0000313" key="2">
    <source>
        <dbReference type="EMBL" id="GEM01462.1"/>
    </source>
</evidence>
<dbReference type="OrthoDB" id="345900at2"/>
<evidence type="ECO:0000313" key="4">
    <source>
        <dbReference type="Proteomes" id="UP000242243"/>
    </source>
</evidence>
<dbReference type="Pfam" id="PF04304">
    <property type="entry name" value="DUF454"/>
    <property type="match status" value="1"/>
</dbReference>
<gene>
    <name evidence="2" type="ORF">HHA03_09940</name>
    <name evidence="3" type="ORF">SAMN05421839_11147</name>
</gene>
<keyword evidence="1" id="KW-0472">Membrane</keyword>
<dbReference type="Proteomes" id="UP000242243">
    <property type="component" value="Unassembled WGS sequence"/>
</dbReference>
<dbReference type="Proteomes" id="UP000321547">
    <property type="component" value="Unassembled WGS sequence"/>
</dbReference>
<dbReference type="GO" id="GO:0005886">
    <property type="term" value="C:plasma membrane"/>
    <property type="evidence" value="ECO:0007669"/>
    <property type="project" value="TreeGrafter"/>
</dbReference>
<evidence type="ECO:0000256" key="1">
    <source>
        <dbReference type="SAM" id="Phobius"/>
    </source>
</evidence>
<dbReference type="AlphaFoldDB" id="A0A1I5NWM2"/>
<accession>A0A1I5NWM2</accession>
<dbReference type="PANTHER" id="PTHR35813:SF1">
    <property type="entry name" value="INNER MEMBRANE PROTEIN YBAN"/>
    <property type="match status" value="1"/>
</dbReference>
<dbReference type="STRING" id="306540.SAMN05421839_11147"/>
<reference evidence="2 5" key="2">
    <citation type="submission" date="2019-07" db="EMBL/GenBank/DDBJ databases">
        <title>Whole genome shotgun sequence of Halolactibacillus halophilus NBRC 100868.</title>
        <authorList>
            <person name="Hosoyama A."/>
            <person name="Uohara A."/>
            <person name="Ohji S."/>
            <person name="Ichikawa N."/>
        </authorList>
    </citation>
    <scope>NUCLEOTIDE SEQUENCE [LARGE SCALE GENOMIC DNA]</scope>
    <source>
        <strain evidence="2 5">NBRC 100868</strain>
    </source>
</reference>
<proteinExistence type="predicted"/>
<dbReference type="EMBL" id="BJWI01000010">
    <property type="protein sequence ID" value="GEM01462.1"/>
    <property type="molecule type" value="Genomic_DNA"/>
</dbReference>
<feature type="transmembrane region" description="Helical" evidence="1">
    <location>
        <begin position="12"/>
        <end position="45"/>
    </location>
</feature>
<keyword evidence="1" id="KW-0812">Transmembrane</keyword>
<dbReference type="PIRSF" id="PIRSF016789">
    <property type="entry name" value="DUF454"/>
    <property type="match status" value="1"/>
</dbReference>